<sequence>MQHENEQQDTPTGRTGLGRLVPRRGTGRTRAVIVGTGILAFGIAPLTYAATGGTLTLGERNSANEETQIIGTENAGPGAKGGYATRQSNLSSTGGGAIYGCRSTAKTSATDEKNPCIRANNLSSGLAFEFRAGRGNVGGDISVANGGDGTKPFTTNATGVATGLNADRVDGKDADAIVKEAVDKAVAEALSKVPAAVAAKSTRWVLVNAAGQIEAQSGGFSIRSTYGGTPAGASENVYIDSGEDLSSKGLSATIALQNQVDQGGSPTVNNGKDVGPDNNPEFSGEIAATRCAIPGVVACAPAGANTNTHFVVSPRLSDGSPTSATTRKRFYVTITE</sequence>
<proteinExistence type="predicted"/>
<accession>A0A6J7J5M6</accession>
<evidence type="ECO:0000256" key="1">
    <source>
        <dbReference type="SAM" id="MobiDB-lite"/>
    </source>
</evidence>
<reference evidence="2" key="1">
    <citation type="submission" date="2020-05" db="EMBL/GenBank/DDBJ databases">
        <authorList>
            <person name="Chiriac C."/>
            <person name="Salcher M."/>
            <person name="Ghai R."/>
            <person name="Kavagutti S V."/>
        </authorList>
    </citation>
    <scope>NUCLEOTIDE SEQUENCE</scope>
</reference>
<name>A0A6J7J5M6_9ZZZZ</name>
<feature type="region of interest" description="Disordered" evidence="1">
    <location>
        <begin position="1"/>
        <end position="23"/>
    </location>
</feature>
<protein>
    <submittedName>
        <fullName evidence="2">Unannotated protein</fullName>
    </submittedName>
</protein>
<dbReference type="EMBL" id="CAFBMK010000217">
    <property type="protein sequence ID" value="CAB4937937.1"/>
    <property type="molecule type" value="Genomic_DNA"/>
</dbReference>
<gene>
    <name evidence="2" type="ORF">UFOPK3564_02765</name>
</gene>
<dbReference type="AlphaFoldDB" id="A0A6J7J5M6"/>
<organism evidence="2">
    <name type="scientific">freshwater metagenome</name>
    <dbReference type="NCBI Taxonomy" id="449393"/>
    <lineage>
        <taxon>unclassified sequences</taxon>
        <taxon>metagenomes</taxon>
        <taxon>ecological metagenomes</taxon>
    </lineage>
</organism>
<evidence type="ECO:0000313" key="2">
    <source>
        <dbReference type="EMBL" id="CAB4937937.1"/>
    </source>
</evidence>